<dbReference type="STRING" id="36842.SAMN02194393_04353"/>
<dbReference type="EMBL" id="FUZT01000013">
    <property type="protein sequence ID" value="SKC85434.1"/>
    <property type="molecule type" value="Genomic_DNA"/>
</dbReference>
<gene>
    <name evidence="1" type="ORF">SAMN02194393_04353</name>
</gene>
<dbReference type="OrthoDB" id="1707428at2"/>
<protein>
    <submittedName>
        <fullName evidence="1">Uncharacterized protein</fullName>
    </submittedName>
</protein>
<dbReference type="RefSeq" id="WP_079494625.1">
    <property type="nucleotide sequence ID" value="NZ_FUZT01000013.1"/>
</dbReference>
<organism evidence="1 2">
    <name type="scientific">Maledivibacter halophilus</name>
    <dbReference type="NCBI Taxonomy" id="36842"/>
    <lineage>
        <taxon>Bacteria</taxon>
        <taxon>Bacillati</taxon>
        <taxon>Bacillota</taxon>
        <taxon>Clostridia</taxon>
        <taxon>Peptostreptococcales</taxon>
        <taxon>Caminicellaceae</taxon>
        <taxon>Maledivibacter</taxon>
    </lineage>
</organism>
<evidence type="ECO:0000313" key="1">
    <source>
        <dbReference type="EMBL" id="SKC85434.1"/>
    </source>
</evidence>
<reference evidence="2" key="1">
    <citation type="submission" date="2017-02" db="EMBL/GenBank/DDBJ databases">
        <authorList>
            <person name="Varghese N."/>
            <person name="Submissions S."/>
        </authorList>
    </citation>
    <scope>NUCLEOTIDE SEQUENCE [LARGE SCALE GENOMIC DNA]</scope>
    <source>
        <strain evidence="2">M1</strain>
    </source>
</reference>
<evidence type="ECO:0000313" key="2">
    <source>
        <dbReference type="Proteomes" id="UP000190285"/>
    </source>
</evidence>
<keyword evidence="2" id="KW-1185">Reference proteome</keyword>
<proteinExistence type="predicted"/>
<dbReference type="Proteomes" id="UP000190285">
    <property type="component" value="Unassembled WGS sequence"/>
</dbReference>
<accession>A0A1T5MBR7</accession>
<name>A0A1T5MBR7_9FIRM</name>
<sequence length="121" mass="14450">MYNKGKFCIDSDFEIRTVREEGNDIDLFIPIGNRTLNLYFDDNIKPLYSRMQFSIVRNLIIRYSLDAENNIATIHMLRSIDLHSSVVNFEIDYRNHVIEIKDREYFVEMRIINKEAVDKLI</sequence>
<dbReference type="AlphaFoldDB" id="A0A1T5MBR7"/>